<name>A0ABV8QLE2_9GAMM</name>
<dbReference type="Pfam" id="PF13670">
    <property type="entry name" value="PepSY_2"/>
    <property type="match status" value="1"/>
</dbReference>
<accession>A0ABV8QLE2</accession>
<evidence type="ECO:0000256" key="1">
    <source>
        <dbReference type="SAM" id="SignalP"/>
    </source>
</evidence>
<comment type="caution">
    <text evidence="3">The sequence shown here is derived from an EMBL/GenBank/DDBJ whole genome shotgun (WGS) entry which is preliminary data.</text>
</comment>
<evidence type="ECO:0000259" key="2">
    <source>
        <dbReference type="Pfam" id="PF13670"/>
    </source>
</evidence>
<keyword evidence="4" id="KW-1185">Reference proteome</keyword>
<sequence length="89" mass="10007">MNKRASLVILASLLASTEAFAEDLCSVPASEWQDQAKVEAMLKERGWDVKRLKTEDGCYEAYALDADGQRIEAYIDPRSLDVVKVKRDD</sequence>
<keyword evidence="1" id="KW-0732">Signal</keyword>
<dbReference type="InterPro" id="IPR025711">
    <property type="entry name" value="PepSY"/>
</dbReference>
<dbReference type="Proteomes" id="UP001595798">
    <property type="component" value="Unassembled WGS sequence"/>
</dbReference>
<proteinExistence type="predicted"/>
<gene>
    <name evidence="3" type="ORF">ACFOZ5_11860</name>
</gene>
<dbReference type="RefSeq" id="WP_379887543.1">
    <property type="nucleotide sequence ID" value="NZ_JBHSDI010000015.1"/>
</dbReference>
<dbReference type="EMBL" id="JBHSDI010000015">
    <property type="protein sequence ID" value="MFC4259724.1"/>
    <property type="molecule type" value="Genomic_DNA"/>
</dbReference>
<organism evidence="3 4">
    <name type="scientific">Marinobacter lacisalsi</name>
    <dbReference type="NCBI Taxonomy" id="475979"/>
    <lineage>
        <taxon>Bacteria</taxon>
        <taxon>Pseudomonadati</taxon>
        <taxon>Pseudomonadota</taxon>
        <taxon>Gammaproteobacteria</taxon>
        <taxon>Pseudomonadales</taxon>
        <taxon>Marinobacteraceae</taxon>
        <taxon>Marinobacter</taxon>
    </lineage>
</organism>
<evidence type="ECO:0000313" key="3">
    <source>
        <dbReference type="EMBL" id="MFC4259724.1"/>
    </source>
</evidence>
<protein>
    <submittedName>
        <fullName evidence="3">PepSY domain-containing protein</fullName>
    </submittedName>
</protein>
<feature type="domain" description="PepSY" evidence="2">
    <location>
        <begin position="8"/>
        <end position="85"/>
    </location>
</feature>
<feature type="chain" id="PRO_5047539358" evidence="1">
    <location>
        <begin position="22"/>
        <end position="89"/>
    </location>
</feature>
<evidence type="ECO:0000313" key="4">
    <source>
        <dbReference type="Proteomes" id="UP001595798"/>
    </source>
</evidence>
<feature type="signal peptide" evidence="1">
    <location>
        <begin position="1"/>
        <end position="21"/>
    </location>
</feature>
<reference evidence="4" key="1">
    <citation type="journal article" date="2019" name="Int. J. Syst. Evol. Microbiol.">
        <title>The Global Catalogue of Microorganisms (GCM) 10K type strain sequencing project: providing services to taxonomists for standard genome sequencing and annotation.</title>
        <authorList>
            <consortium name="The Broad Institute Genomics Platform"/>
            <consortium name="The Broad Institute Genome Sequencing Center for Infectious Disease"/>
            <person name="Wu L."/>
            <person name="Ma J."/>
        </authorList>
    </citation>
    <scope>NUCLEOTIDE SEQUENCE [LARGE SCALE GENOMIC DNA]</scope>
    <source>
        <strain evidence="4">CECT 7297</strain>
    </source>
</reference>